<evidence type="ECO:0000313" key="2">
    <source>
        <dbReference type="Proteomes" id="UP001062846"/>
    </source>
</evidence>
<sequence length="87" mass="9811">MTAAVGEKSSDQLQIWQSCVQPLLIMPWLQSSYACEFLGTKPGTKQKKQQALLGFAFRRILANAQGKSLLLEMQLITNHCNKQSWTK</sequence>
<proteinExistence type="predicted"/>
<evidence type="ECO:0000313" key="1">
    <source>
        <dbReference type="EMBL" id="KAI8569309.1"/>
    </source>
</evidence>
<dbReference type="EMBL" id="CM046389">
    <property type="protein sequence ID" value="KAI8569309.1"/>
    <property type="molecule type" value="Genomic_DNA"/>
</dbReference>
<accession>A0ACC0PVY4</accession>
<reference evidence="1" key="1">
    <citation type="submission" date="2022-02" db="EMBL/GenBank/DDBJ databases">
        <title>Plant Genome Project.</title>
        <authorList>
            <person name="Zhang R.-G."/>
        </authorList>
    </citation>
    <scope>NUCLEOTIDE SEQUENCE</scope>
    <source>
        <strain evidence="1">AT1</strain>
    </source>
</reference>
<dbReference type="Proteomes" id="UP001062846">
    <property type="component" value="Chromosome 2"/>
</dbReference>
<gene>
    <name evidence="1" type="ORF">RHMOL_Rhmol02G0268900</name>
</gene>
<organism evidence="1 2">
    <name type="scientific">Rhododendron molle</name>
    <name type="common">Chinese azalea</name>
    <name type="synonym">Azalea mollis</name>
    <dbReference type="NCBI Taxonomy" id="49168"/>
    <lineage>
        <taxon>Eukaryota</taxon>
        <taxon>Viridiplantae</taxon>
        <taxon>Streptophyta</taxon>
        <taxon>Embryophyta</taxon>
        <taxon>Tracheophyta</taxon>
        <taxon>Spermatophyta</taxon>
        <taxon>Magnoliopsida</taxon>
        <taxon>eudicotyledons</taxon>
        <taxon>Gunneridae</taxon>
        <taxon>Pentapetalae</taxon>
        <taxon>asterids</taxon>
        <taxon>Ericales</taxon>
        <taxon>Ericaceae</taxon>
        <taxon>Ericoideae</taxon>
        <taxon>Rhodoreae</taxon>
        <taxon>Rhododendron</taxon>
    </lineage>
</organism>
<name>A0ACC0PVY4_RHOML</name>
<keyword evidence="2" id="KW-1185">Reference proteome</keyword>
<protein>
    <submittedName>
        <fullName evidence="1">Uncharacterized protein</fullName>
    </submittedName>
</protein>
<comment type="caution">
    <text evidence="1">The sequence shown here is derived from an EMBL/GenBank/DDBJ whole genome shotgun (WGS) entry which is preliminary data.</text>
</comment>